<organism evidence="9 10">
    <name type="scientific">Luteococcus peritonei</name>
    <dbReference type="NCBI Taxonomy" id="88874"/>
    <lineage>
        <taxon>Bacteria</taxon>
        <taxon>Bacillati</taxon>
        <taxon>Actinomycetota</taxon>
        <taxon>Actinomycetes</taxon>
        <taxon>Propionibacteriales</taxon>
        <taxon>Propionibacteriaceae</taxon>
        <taxon>Luteococcus</taxon>
    </lineage>
</organism>
<dbReference type="CDD" id="cd06261">
    <property type="entry name" value="TM_PBP2"/>
    <property type="match status" value="1"/>
</dbReference>
<dbReference type="InterPro" id="IPR000515">
    <property type="entry name" value="MetI-like"/>
</dbReference>
<dbReference type="PANTHER" id="PTHR30151">
    <property type="entry name" value="ALKANE SULFONATE ABC TRANSPORTER-RELATED, MEMBRANE SUBUNIT"/>
    <property type="match status" value="1"/>
</dbReference>
<dbReference type="Gene3D" id="1.10.3720.10">
    <property type="entry name" value="MetI-like"/>
    <property type="match status" value="1"/>
</dbReference>
<evidence type="ECO:0000259" key="8">
    <source>
        <dbReference type="PROSITE" id="PS50928"/>
    </source>
</evidence>
<feature type="domain" description="ABC transmembrane type-1" evidence="8">
    <location>
        <begin position="65"/>
        <end position="246"/>
    </location>
</feature>
<evidence type="ECO:0000256" key="5">
    <source>
        <dbReference type="ARBA" id="ARBA00022989"/>
    </source>
</evidence>
<feature type="transmembrane region" description="Helical" evidence="7">
    <location>
        <begin position="67"/>
        <end position="90"/>
    </location>
</feature>
<keyword evidence="4 7" id="KW-0812">Transmembrane</keyword>
<evidence type="ECO:0000313" key="10">
    <source>
        <dbReference type="Proteomes" id="UP001597326"/>
    </source>
</evidence>
<dbReference type="Pfam" id="PF00528">
    <property type="entry name" value="BPD_transp_1"/>
    <property type="match status" value="1"/>
</dbReference>
<comment type="similarity">
    <text evidence="7">Belongs to the binding-protein-dependent transport system permease family.</text>
</comment>
<dbReference type="PANTHER" id="PTHR30151:SF20">
    <property type="entry name" value="ABC TRANSPORTER PERMEASE PROTEIN HI_0355-RELATED"/>
    <property type="match status" value="1"/>
</dbReference>
<evidence type="ECO:0000256" key="3">
    <source>
        <dbReference type="ARBA" id="ARBA00022475"/>
    </source>
</evidence>
<dbReference type="PROSITE" id="PS50928">
    <property type="entry name" value="ABC_TM1"/>
    <property type="match status" value="1"/>
</dbReference>
<keyword evidence="3" id="KW-1003">Cell membrane</keyword>
<evidence type="ECO:0000256" key="6">
    <source>
        <dbReference type="ARBA" id="ARBA00023136"/>
    </source>
</evidence>
<dbReference type="EMBL" id="JBHUFZ010000019">
    <property type="protein sequence ID" value="MFD1890388.1"/>
    <property type="molecule type" value="Genomic_DNA"/>
</dbReference>
<keyword evidence="6 7" id="KW-0472">Membrane</keyword>
<keyword evidence="5 7" id="KW-1133">Transmembrane helix</keyword>
<feature type="transmembrane region" description="Helical" evidence="7">
    <location>
        <begin position="102"/>
        <end position="124"/>
    </location>
</feature>
<comment type="caution">
    <text evidence="9">The sequence shown here is derived from an EMBL/GenBank/DDBJ whole genome shotgun (WGS) entry which is preliminary data.</text>
</comment>
<proteinExistence type="inferred from homology"/>
<accession>A0ABW4RY92</accession>
<sequence>MTQPTSRAISTRAIIAPLLLALVLLAAWQLLVQLTDWPGYVLPSPGTVLRRLVSDLAGPTLWQHLGLTLLEALGGCLVGCLVGLPLAVAIHESRWFSAAVNPFLGATQAVPAIALAPLLVLWVGYGLVPVMLLCAVMVFFPILVSTLVGLRHVDPEVVDASRVDGAGRWAQLCFIEGPLALPNSLAGLRNGFTLSITGAVVGEMVMGGKGLGQVLTVQREAIDTAGMFSTIIVLCAVASLLYSLIRLVERRSRVVNAQRRES</sequence>
<protein>
    <submittedName>
        <fullName evidence="9">ABC transporter permease</fullName>
    </submittedName>
</protein>
<evidence type="ECO:0000256" key="1">
    <source>
        <dbReference type="ARBA" id="ARBA00004651"/>
    </source>
</evidence>
<feature type="transmembrane region" description="Helical" evidence="7">
    <location>
        <begin position="130"/>
        <end position="150"/>
    </location>
</feature>
<keyword evidence="10" id="KW-1185">Reference proteome</keyword>
<evidence type="ECO:0000256" key="7">
    <source>
        <dbReference type="RuleBase" id="RU363032"/>
    </source>
</evidence>
<dbReference type="Proteomes" id="UP001597326">
    <property type="component" value="Unassembled WGS sequence"/>
</dbReference>
<comment type="subcellular location">
    <subcellularLocation>
        <location evidence="1 7">Cell membrane</location>
        <topology evidence="1 7">Multi-pass membrane protein</topology>
    </subcellularLocation>
</comment>
<evidence type="ECO:0000256" key="4">
    <source>
        <dbReference type="ARBA" id="ARBA00022692"/>
    </source>
</evidence>
<reference evidence="10" key="1">
    <citation type="journal article" date="2019" name="Int. J. Syst. Evol. Microbiol.">
        <title>The Global Catalogue of Microorganisms (GCM) 10K type strain sequencing project: providing services to taxonomists for standard genome sequencing and annotation.</title>
        <authorList>
            <consortium name="The Broad Institute Genomics Platform"/>
            <consortium name="The Broad Institute Genome Sequencing Center for Infectious Disease"/>
            <person name="Wu L."/>
            <person name="Ma J."/>
        </authorList>
    </citation>
    <scope>NUCLEOTIDE SEQUENCE [LARGE SCALE GENOMIC DNA]</scope>
    <source>
        <strain evidence="10">CAIM 431</strain>
    </source>
</reference>
<evidence type="ECO:0000313" key="9">
    <source>
        <dbReference type="EMBL" id="MFD1890388.1"/>
    </source>
</evidence>
<name>A0ABW4RY92_9ACTN</name>
<feature type="transmembrane region" description="Helical" evidence="7">
    <location>
        <begin position="225"/>
        <end position="245"/>
    </location>
</feature>
<gene>
    <name evidence="9" type="ORF">ACFSCS_09390</name>
</gene>
<dbReference type="SUPFAM" id="SSF161098">
    <property type="entry name" value="MetI-like"/>
    <property type="match status" value="1"/>
</dbReference>
<keyword evidence="2 7" id="KW-0813">Transport</keyword>
<dbReference type="InterPro" id="IPR035906">
    <property type="entry name" value="MetI-like_sf"/>
</dbReference>
<evidence type="ECO:0000256" key="2">
    <source>
        <dbReference type="ARBA" id="ARBA00022448"/>
    </source>
</evidence>